<proteinExistence type="predicted"/>
<dbReference type="AlphaFoldDB" id="A0A1F5SK51"/>
<evidence type="ECO:0000313" key="2">
    <source>
        <dbReference type="Proteomes" id="UP000178367"/>
    </source>
</evidence>
<accession>A0A1F5SK51</accession>
<evidence type="ECO:0000313" key="1">
    <source>
        <dbReference type="EMBL" id="OGF27087.1"/>
    </source>
</evidence>
<gene>
    <name evidence="1" type="ORF">A2227_04335</name>
</gene>
<name>A0A1F5SK51_9BACT</name>
<dbReference type="Proteomes" id="UP000178367">
    <property type="component" value="Unassembled WGS sequence"/>
</dbReference>
<sequence>MEIKLSESSFINPPHKVEDSMKEAKKSFYELAQGRIKYLNSKEFRKYQEEHRPMPNYYTNASYVICRSYTKNDEGKVTKKWIKNLEIIIDKDGFSVNGKDYSDIIPFAIEHEIYEAWMCAKKGVGHDMDLHDRHLLAVRRECRLAEDNELGDRWLEFNSLKDPASSELYRTTLEKIRKNPNSFKN</sequence>
<protein>
    <submittedName>
        <fullName evidence="1">Uncharacterized protein</fullName>
    </submittedName>
</protein>
<comment type="caution">
    <text evidence="1">The sequence shown here is derived from an EMBL/GenBank/DDBJ whole genome shotgun (WGS) entry which is preliminary data.</text>
</comment>
<dbReference type="EMBL" id="MFGB01000010">
    <property type="protein sequence ID" value="OGF27087.1"/>
    <property type="molecule type" value="Genomic_DNA"/>
</dbReference>
<reference evidence="1 2" key="1">
    <citation type="journal article" date="2016" name="Nat. Commun.">
        <title>Thousands of microbial genomes shed light on interconnected biogeochemical processes in an aquifer system.</title>
        <authorList>
            <person name="Anantharaman K."/>
            <person name="Brown C.T."/>
            <person name="Hug L.A."/>
            <person name="Sharon I."/>
            <person name="Castelle C.J."/>
            <person name="Probst A.J."/>
            <person name="Thomas B.C."/>
            <person name="Singh A."/>
            <person name="Wilkins M.J."/>
            <person name="Karaoz U."/>
            <person name="Brodie E.L."/>
            <person name="Williams K.H."/>
            <person name="Hubbard S.S."/>
            <person name="Banfield J.F."/>
        </authorList>
    </citation>
    <scope>NUCLEOTIDE SEQUENCE [LARGE SCALE GENOMIC DNA]</scope>
</reference>
<organism evidence="1 2">
    <name type="scientific">Candidatus Falkowbacteria bacterium RIFOXYA2_FULL_47_19</name>
    <dbReference type="NCBI Taxonomy" id="1797994"/>
    <lineage>
        <taxon>Bacteria</taxon>
        <taxon>Candidatus Falkowiibacteriota</taxon>
    </lineage>
</organism>